<dbReference type="InterPro" id="IPR043128">
    <property type="entry name" value="Rev_trsase/Diguanyl_cyclase"/>
</dbReference>
<dbReference type="AlphaFoldDB" id="A0A2B4RYA5"/>
<evidence type="ECO:0000256" key="3">
    <source>
        <dbReference type="ARBA" id="ARBA00023125"/>
    </source>
</evidence>
<keyword evidence="4" id="KW-0479">Metal-binding</keyword>
<dbReference type="InterPro" id="IPR041577">
    <property type="entry name" value="RT_RNaseH_2"/>
</dbReference>
<gene>
    <name evidence="6" type="primary">K02A2.6</name>
    <name evidence="6" type="ORF">AWC38_SpisGene12886</name>
</gene>
<evidence type="ECO:0000256" key="4">
    <source>
        <dbReference type="PROSITE-ProRule" id="PRU00047"/>
    </source>
</evidence>
<dbReference type="PANTHER" id="PTHR37984:SF11">
    <property type="entry name" value="INTEGRASE CATALYTIC DOMAIN-CONTAINING PROTEIN"/>
    <property type="match status" value="1"/>
</dbReference>
<dbReference type="InterPro" id="IPR041588">
    <property type="entry name" value="Integrase_H2C2"/>
</dbReference>
<proteinExistence type="predicted"/>
<name>A0A2B4RYA5_STYPI</name>
<keyword evidence="4" id="KW-0863">Zinc-finger</keyword>
<dbReference type="InterPro" id="IPR001878">
    <property type="entry name" value="Znf_CCHC"/>
</dbReference>
<dbReference type="SMART" id="SM00343">
    <property type="entry name" value="ZnF_C2HC"/>
    <property type="match status" value="2"/>
</dbReference>
<feature type="domain" description="CCHC-type" evidence="5">
    <location>
        <begin position="93"/>
        <end position="107"/>
    </location>
</feature>
<dbReference type="Pfam" id="PF00098">
    <property type="entry name" value="zf-CCHC"/>
    <property type="match status" value="1"/>
</dbReference>
<dbReference type="Gene3D" id="4.10.60.10">
    <property type="entry name" value="Zinc finger, CCHC-type"/>
    <property type="match status" value="1"/>
</dbReference>
<accession>A0A2B4RYA5</accession>
<dbReference type="InterPro" id="IPR036875">
    <property type="entry name" value="Znf_CCHC_sf"/>
</dbReference>
<dbReference type="FunFam" id="3.30.70.270:FF:000003">
    <property type="entry name" value="Transposon Ty3-G Gag-Pol polyprotein"/>
    <property type="match status" value="1"/>
</dbReference>
<organism evidence="6 7">
    <name type="scientific">Stylophora pistillata</name>
    <name type="common">Smooth cauliflower coral</name>
    <dbReference type="NCBI Taxonomy" id="50429"/>
    <lineage>
        <taxon>Eukaryota</taxon>
        <taxon>Metazoa</taxon>
        <taxon>Cnidaria</taxon>
        <taxon>Anthozoa</taxon>
        <taxon>Hexacorallia</taxon>
        <taxon>Scleractinia</taxon>
        <taxon>Astrocoeniina</taxon>
        <taxon>Pocilloporidae</taxon>
        <taxon>Stylophora</taxon>
    </lineage>
</organism>
<dbReference type="CDD" id="cd01647">
    <property type="entry name" value="RT_LTR"/>
    <property type="match status" value="1"/>
</dbReference>
<dbReference type="SUPFAM" id="SSF57756">
    <property type="entry name" value="Retrovirus zinc finger-like domains"/>
    <property type="match status" value="1"/>
</dbReference>
<keyword evidence="2" id="KW-0064">Aspartyl protease</keyword>
<dbReference type="GO" id="GO:0004190">
    <property type="term" value="F:aspartic-type endopeptidase activity"/>
    <property type="evidence" value="ECO:0007669"/>
    <property type="project" value="UniProtKB-KW"/>
</dbReference>
<evidence type="ECO:0000313" key="6">
    <source>
        <dbReference type="EMBL" id="PFX22611.1"/>
    </source>
</evidence>
<evidence type="ECO:0000256" key="1">
    <source>
        <dbReference type="ARBA" id="ARBA00022670"/>
    </source>
</evidence>
<dbReference type="GO" id="GO:0008270">
    <property type="term" value="F:zinc ion binding"/>
    <property type="evidence" value="ECO:0007669"/>
    <property type="project" value="UniProtKB-KW"/>
</dbReference>
<dbReference type="GO" id="GO:0006508">
    <property type="term" value="P:proteolysis"/>
    <property type="evidence" value="ECO:0007669"/>
    <property type="project" value="UniProtKB-KW"/>
</dbReference>
<comment type="caution">
    <text evidence="6">The sequence shown here is derived from an EMBL/GenBank/DDBJ whole genome shotgun (WGS) entry which is preliminary data.</text>
</comment>
<dbReference type="Gene3D" id="1.10.340.70">
    <property type="match status" value="1"/>
</dbReference>
<dbReference type="Gene3D" id="3.30.70.270">
    <property type="match status" value="2"/>
</dbReference>
<dbReference type="Proteomes" id="UP000225706">
    <property type="component" value="Unassembled WGS sequence"/>
</dbReference>
<evidence type="ECO:0000313" key="7">
    <source>
        <dbReference type="Proteomes" id="UP000225706"/>
    </source>
</evidence>
<dbReference type="InterPro" id="IPR050951">
    <property type="entry name" value="Retrovirus_Pol_polyprotein"/>
</dbReference>
<dbReference type="PANTHER" id="PTHR37984">
    <property type="entry name" value="PROTEIN CBG26694"/>
    <property type="match status" value="1"/>
</dbReference>
<dbReference type="InterPro" id="IPR043502">
    <property type="entry name" value="DNA/RNA_pol_sf"/>
</dbReference>
<keyword evidence="2" id="KW-0378">Hydrolase</keyword>
<dbReference type="Pfam" id="PF17919">
    <property type="entry name" value="RT_RNaseH_2"/>
    <property type="match status" value="1"/>
</dbReference>
<protein>
    <submittedName>
        <fullName evidence="6">Uncharacterized protein K02A2.6</fullName>
    </submittedName>
</protein>
<keyword evidence="3" id="KW-0238">DNA-binding</keyword>
<evidence type="ECO:0000256" key="2">
    <source>
        <dbReference type="ARBA" id="ARBA00022750"/>
    </source>
</evidence>
<dbReference type="Gene3D" id="3.10.10.10">
    <property type="entry name" value="HIV Type 1 Reverse Transcriptase, subunit A, domain 1"/>
    <property type="match status" value="1"/>
</dbReference>
<evidence type="ECO:0000259" key="5">
    <source>
        <dbReference type="PROSITE" id="PS50158"/>
    </source>
</evidence>
<dbReference type="Pfam" id="PF00078">
    <property type="entry name" value="RVT_1"/>
    <property type="match status" value="1"/>
</dbReference>
<dbReference type="SUPFAM" id="SSF56672">
    <property type="entry name" value="DNA/RNA polymerases"/>
    <property type="match status" value="1"/>
</dbReference>
<dbReference type="InterPro" id="IPR000477">
    <property type="entry name" value="RT_dom"/>
</dbReference>
<dbReference type="EMBL" id="LSMT01000234">
    <property type="protein sequence ID" value="PFX22611.1"/>
    <property type="molecule type" value="Genomic_DNA"/>
</dbReference>
<dbReference type="FunFam" id="3.30.70.270:FF:000026">
    <property type="entry name" value="Transposon Ty3-G Gag-Pol polyprotein"/>
    <property type="match status" value="1"/>
</dbReference>
<sequence>MSEKHLPPLDLTGPTPQVADRWRKWKRALEYYAEGKGTDNARNITLEEALDKTRAWEAAGRQATNMTVNPVVMEEDSVNAIKTRLIKRDDKPRKCYNCGREGHLAIDRSCPAKGKKCAKCGRYGHFALCCKAQSGNYATGGKPDQRRRDSDRRQSYNATCVGDQNASDSEETAFAVTENQGETCNATRLKETVLEVNINDITTRVLIDSGSVSNLIGMKEYEELKAQGLNAKMEDCHKRLYAYGGRDLEVIGQIELDKDSRDITTFATHDGLFRYKRLSFGVNSAPEKYQQIIRQVVSDIGGVQNIADDLIVHCKNNEEHDRHLHKVLQRLEEKNLTFNPQRCQFRMDKVVFIGLLVSKYGIGPTEEKVRAVLESSRPTTPTEVRSFLGMVGFSTRFIPNFATIAEPLRAISRQGVPFVWDSEQEASFQELKQQLAKAPVLAYFDKEAPTRVIADASPVGLEDEELQAVRNCLVSGNWEKGPRSFLMVRNELMFIGQVILRGTRIVIPKVLRLRVLELAHEGHKGTVKMKERLSSKVWWPGVDKAVERKCRKCYKCHKGDNHSACENNQDAREAMA</sequence>
<dbReference type="STRING" id="50429.A0A2B4RYA5"/>
<dbReference type="OrthoDB" id="8014450at2759"/>
<reference evidence="7" key="1">
    <citation type="journal article" date="2017" name="bioRxiv">
        <title>Comparative analysis of the genomes of Stylophora pistillata and Acropora digitifera provides evidence for extensive differences between species of corals.</title>
        <authorList>
            <person name="Voolstra C.R."/>
            <person name="Li Y."/>
            <person name="Liew Y.J."/>
            <person name="Baumgarten S."/>
            <person name="Zoccola D."/>
            <person name="Flot J.-F."/>
            <person name="Tambutte S."/>
            <person name="Allemand D."/>
            <person name="Aranda M."/>
        </authorList>
    </citation>
    <scope>NUCLEOTIDE SEQUENCE [LARGE SCALE GENOMIC DNA]</scope>
</reference>
<dbReference type="GO" id="GO:0003677">
    <property type="term" value="F:DNA binding"/>
    <property type="evidence" value="ECO:0007669"/>
    <property type="project" value="UniProtKB-KW"/>
</dbReference>
<dbReference type="FunFam" id="1.10.340.70:FF:000003">
    <property type="entry name" value="Protein CBG25708"/>
    <property type="match status" value="1"/>
</dbReference>
<keyword evidence="4" id="KW-0862">Zinc</keyword>
<keyword evidence="7" id="KW-1185">Reference proteome</keyword>
<dbReference type="Pfam" id="PF17921">
    <property type="entry name" value="Integrase_H2C2"/>
    <property type="match status" value="1"/>
</dbReference>
<keyword evidence="1" id="KW-0645">Protease</keyword>
<dbReference type="PROSITE" id="PS50158">
    <property type="entry name" value="ZF_CCHC"/>
    <property type="match status" value="1"/>
</dbReference>